<feature type="active site" description="Proton donor" evidence="3">
    <location>
        <position position="54"/>
    </location>
</feature>
<evidence type="ECO:0000256" key="4">
    <source>
        <dbReference type="PIRSR" id="PIRSR000097-2"/>
    </source>
</evidence>
<evidence type="ECO:0000313" key="7">
    <source>
        <dbReference type="EMBL" id="KIN04683.1"/>
    </source>
</evidence>
<protein>
    <recommendedName>
        <fullName evidence="6">NADP-dependent oxidoreductase domain-containing protein</fullName>
    </recommendedName>
</protein>
<evidence type="ECO:0000259" key="6">
    <source>
        <dbReference type="Pfam" id="PF00248"/>
    </source>
</evidence>
<dbReference type="PROSITE" id="PS00062">
    <property type="entry name" value="ALDOKETO_REDUCTASE_2"/>
    <property type="match status" value="1"/>
</dbReference>
<proteinExistence type="inferred from homology"/>
<evidence type="ECO:0000256" key="2">
    <source>
        <dbReference type="ARBA" id="ARBA00023002"/>
    </source>
</evidence>
<reference evidence="7 8" key="1">
    <citation type="submission" date="2014-04" db="EMBL/GenBank/DDBJ databases">
        <authorList>
            <consortium name="DOE Joint Genome Institute"/>
            <person name="Kuo A."/>
            <person name="Martino E."/>
            <person name="Perotto S."/>
            <person name="Kohler A."/>
            <person name="Nagy L.G."/>
            <person name="Floudas D."/>
            <person name="Copeland A."/>
            <person name="Barry K.W."/>
            <person name="Cichocki N."/>
            <person name="Veneault-Fourrey C."/>
            <person name="LaButti K."/>
            <person name="Lindquist E.A."/>
            <person name="Lipzen A."/>
            <person name="Lundell T."/>
            <person name="Morin E."/>
            <person name="Murat C."/>
            <person name="Sun H."/>
            <person name="Tunlid A."/>
            <person name="Henrissat B."/>
            <person name="Grigoriev I.V."/>
            <person name="Hibbett D.S."/>
            <person name="Martin F."/>
            <person name="Nordberg H.P."/>
            <person name="Cantor M.N."/>
            <person name="Hua S.X."/>
        </authorList>
    </citation>
    <scope>NUCLEOTIDE SEQUENCE [LARGE SCALE GENOMIC DNA]</scope>
    <source>
        <strain evidence="7 8">Zn</strain>
    </source>
</reference>
<evidence type="ECO:0000256" key="5">
    <source>
        <dbReference type="PIRSR" id="PIRSR000097-3"/>
    </source>
</evidence>
<gene>
    <name evidence="7" type="ORF">OIDMADRAFT_101600</name>
</gene>
<dbReference type="Proteomes" id="UP000054321">
    <property type="component" value="Unassembled WGS sequence"/>
</dbReference>
<dbReference type="HOGENOM" id="CLU_023205_0_1_1"/>
<dbReference type="PANTHER" id="PTHR43827">
    <property type="entry name" value="2,5-DIKETO-D-GLUCONIC ACID REDUCTASE"/>
    <property type="match status" value="1"/>
</dbReference>
<dbReference type="PRINTS" id="PR00069">
    <property type="entry name" value="ALDKETRDTASE"/>
</dbReference>
<dbReference type="AlphaFoldDB" id="A0A0C3DRK9"/>
<dbReference type="Pfam" id="PF00248">
    <property type="entry name" value="Aldo_ket_red"/>
    <property type="match status" value="1"/>
</dbReference>
<keyword evidence="8" id="KW-1185">Reference proteome</keyword>
<dbReference type="InterPro" id="IPR018170">
    <property type="entry name" value="Aldo/ket_reductase_CS"/>
</dbReference>
<dbReference type="SUPFAM" id="SSF51430">
    <property type="entry name" value="NAD(P)-linked oxidoreductase"/>
    <property type="match status" value="1"/>
</dbReference>
<evidence type="ECO:0000256" key="3">
    <source>
        <dbReference type="PIRSR" id="PIRSR000097-1"/>
    </source>
</evidence>
<feature type="binding site" evidence="4">
    <location>
        <position position="112"/>
    </location>
    <ligand>
        <name>substrate</name>
    </ligand>
</feature>
<dbReference type="InParanoid" id="A0A0C3DRK9"/>
<name>A0A0C3DRK9_OIDMZ</name>
<dbReference type="InterPro" id="IPR023210">
    <property type="entry name" value="NADP_OxRdtase_dom"/>
</dbReference>
<accession>A0A0C3DRK9</accession>
<comment type="similarity">
    <text evidence="1">Belongs to the aldo/keto reductase family.</text>
</comment>
<dbReference type="InterPro" id="IPR036812">
    <property type="entry name" value="NAD(P)_OxRdtase_dom_sf"/>
</dbReference>
<feature type="site" description="Lowers pKa of active site Tyr" evidence="5">
    <location>
        <position position="79"/>
    </location>
</feature>
<dbReference type="STRING" id="913774.A0A0C3DRK9"/>
<evidence type="ECO:0000313" key="8">
    <source>
        <dbReference type="Proteomes" id="UP000054321"/>
    </source>
</evidence>
<dbReference type="OrthoDB" id="416253at2759"/>
<dbReference type="FunFam" id="3.20.20.100:FF:000015">
    <property type="entry name" value="Oxidoreductase, aldo/keto reductase family"/>
    <property type="match status" value="1"/>
</dbReference>
<feature type="domain" description="NADP-dependent oxidoreductase" evidence="6">
    <location>
        <begin position="29"/>
        <end position="265"/>
    </location>
</feature>
<organism evidence="7 8">
    <name type="scientific">Oidiodendron maius (strain Zn)</name>
    <dbReference type="NCBI Taxonomy" id="913774"/>
    <lineage>
        <taxon>Eukaryota</taxon>
        <taxon>Fungi</taxon>
        <taxon>Dikarya</taxon>
        <taxon>Ascomycota</taxon>
        <taxon>Pezizomycotina</taxon>
        <taxon>Leotiomycetes</taxon>
        <taxon>Leotiomycetes incertae sedis</taxon>
        <taxon>Myxotrichaceae</taxon>
        <taxon>Oidiodendron</taxon>
    </lineage>
</organism>
<dbReference type="EMBL" id="KN832872">
    <property type="protein sequence ID" value="KIN04683.1"/>
    <property type="molecule type" value="Genomic_DNA"/>
</dbReference>
<keyword evidence="2" id="KW-0560">Oxidoreductase</keyword>
<sequence>MANLTLQSTYILASGFRIPVVGFGVYQTARAATEAVVLKAFETGYRHVDSARAYRNEGPTADAIKKSGIPRSDLFFTTKIRTSEMGYGPSKRALESSFKETGLDYFDLVLIHAPYGGREARLGTWRALVEAQKAGKIRSIGVSNYGVHHLEELDEYIKSGGGGEISVGQWEIHPWLAREDIVDWCRKHNVVVEAYSPLVQGVRANEPVLTALTKKYNKSFAQVLVRWSLQKGLVPLPKTATHSRVGPNIDIFDFELNEEDMKMLETGEYAPVCWDPVKSFD</sequence>
<dbReference type="Gene3D" id="3.20.20.100">
    <property type="entry name" value="NADP-dependent oxidoreductase domain"/>
    <property type="match status" value="1"/>
</dbReference>
<reference evidence="8" key="2">
    <citation type="submission" date="2015-01" db="EMBL/GenBank/DDBJ databases">
        <title>Evolutionary Origins and Diversification of the Mycorrhizal Mutualists.</title>
        <authorList>
            <consortium name="DOE Joint Genome Institute"/>
            <consortium name="Mycorrhizal Genomics Consortium"/>
            <person name="Kohler A."/>
            <person name="Kuo A."/>
            <person name="Nagy L.G."/>
            <person name="Floudas D."/>
            <person name="Copeland A."/>
            <person name="Barry K.W."/>
            <person name="Cichocki N."/>
            <person name="Veneault-Fourrey C."/>
            <person name="LaButti K."/>
            <person name="Lindquist E.A."/>
            <person name="Lipzen A."/>
            <person name="Lundell T."/>
            <person name="Morin E."/>
            <person name="Murat C."/>
            <person name="Riley R."/>
            <person name="Ohm R."/>
            <person name="Sun H."/>
            <person name="Tunlid A."/>
            <person name="Henrissat B."/>
            <person name="Grigoriev I.V."/>
            <person name="Hibbett D.S."/>
            <person name="Martin F."/>
        </authorList>
    </citation>
    <scope>NUCLEOTIDE SEQUENCE [LARGE SCALE GENOMIC DNA]</scope>
    <source>
        <strain evidence="8">Zn</strain>
    </source>
</reference>
<dbReference type="PANTHER" id="PTHR43827:SF13">
    <property type="entry name" value="ALDO_KETO REDUCTASE FAMILY PROTEIN"/>
    <property type="match status" value="1"/>
</dbReference>
<dbReference type="PIRSF" id="PIRSF000097">
    <property type="entry name" value="AKR"/>
    <property type="match status" value="1"/>
</dbReference>
<dbReference type="CDD" id="cd19071">
    <property type="entry name" value="AKR_AKR1-5-like"/>
    <property type="match status" value="1"/>
</dbReference>
<dbReference type="GO" id="GO:0016491">
    <property type="term" value="F:oxidoreductase activity"/>
    <property type="evidence" value="ECO:0007669"/>
    <property type="project" value="UniProtKB-KW"/>
</dbReference>
<dbReference type="InterPro" id="IPR020471">
    <property type="entry name" value="AKR"/>
</dbReference>
<evidence type="ECO:0000256" key="1">
    <source>
        <dbReference type="ARBA" id="ARBA00007905"/>
    </source>
</evidence>